<dbReference type="GO" id="GO:0030148">
    <property type="term" value="P:sphingolipid biosynthetic process"/>
    <property type="evidence" value="ECO:0007669"/>
    <property type="project" value="TreeGrafter"/>
</dbReference>
<dbReference type="GO" id="GO:0034626">
    <property type="term" value="P:fatty acid elongation, polyunsaturated fatty acid"/>
    <property type="evidence" value="ECO:0007669"/>
    <property type="project" value="TreeGrafter"/>
</dbReference>
<dbReference type="STRING" id="48709.A0A1D2NJW8"/>
<dbReference type="GO" id="GO:0019367">
    <property type="term" value="P:fatty acid elongation, saturated fatty acid"/>
    <property type="evidence" value="ECO:0007669"/>
    <property type="project" value="TreeGrafter"/>
</dbReference>
<comment type="subcellular location">
    <subcellularLocation>
        <location evidence="1">Membrane</location>
        <topology evidence="1">Multi-pass membrane protein</topology>
    </subcellularLocation>
</comment>
<evidence type="ECO:0000256" key="3">
    <source>
        <dbReference type="ARBA" id="ARBA00022679"/>
    </source>
</evidence>
<keyword evidence="4 10" id="KW-0812">Transmembrane</keyword>
<keyword evidence="7 10" id="KW-0443">Lipid metabolism</keyword>
<keyword evidence="8 10" id="KW-0472">Membrane</keyword>
<name>A0A1D2NJW8_ORCCI</name>
<keyword evidence="5 10" id="KW-0276">Fatty acid metabolism</keyword>
<comment type="similarity">
    <text evidence="10">Belongs to the ELO family.</text>
</comment>
<evidence type="ECO:0000256" key="5">
    <source>
        <dbReference type="ARBA" id="ARBA00022832"/>
    </source>
</evidence>
<dbReference type="OrthoDB" id="10259681at2759"/>
<dbReference type="AlphaFoldDB" id="A0A1D2NJW8"/>
<keyword evidence="12" id="KW-1185">Reference proteome</keyword>
<evidence type="ECO:0000256" key="6">
    <source>
        <dbReference type="ARBA" id="ARBA00022989"/>
    </source>
</evidence>
<dbReference type="PANTHER" id="PTHR11157">
    <property type="entry name" value="FATTY ACID ACYL TRANSFERASE-RELATED"/>
    <property type="match status" value="1"/>
</dbReference>
<dbReference type="PANTHER" id="PTHR11157:SF17">
    <property type="entry name" value="ELONGATION OF VERY LONG CHAIN FATTY ACIDS PROTEIN 6"/>
    <property type="match status" value="1"/>
</dbReference>
<feature type="transmembrane region" description="Helical" evidence="10">
    <location>
        <begin position="129"/>
        <end position="147"/>
    </location>
</feature>
<dbReference type="Pfam" id="PF01151">
    <property type="entry name" value="ELO"/>
    <property type="match status" value="2"/>
</dbReference>
<feature type="transmembrane region" description="Helical" evidence="10">
    <location>
        <begin position="153"/>
        <end position="171"/>
    </location>
</feature>
<dbReference type="Proteomes" id="UP000094527">
    <property type="component" value="Unassembled WGS sequence"/>
</dbReference>
<evidence type="ECO:0000313" key="12">
    <source>
        <dbReference type="Proteomes" id="UP000094527"/>
    </source>
</evidence>
<reference evidence="11 12" key="1">
    <citation type="journal article" date="2016" name="Genome Biol. Evol.">
        <title>Gene Family Evolution Reflects Adaptation to Soil Environmental Stressors in the Genome of the Collembolan Orchesella cincta.</title>
        <authorList>
            <person name="Faddeeva-Vakhrusheva A."/>
            <person name="Derks M.F."/>
            <person name="Anvar S.Y."/>
            <person name="Agamennone V."/>
            <person name="Suring W."/>
            <person name="Smit S."/>
            <person name="van Straalen N.M."/>
            <person name="Roelofs D."/>
        </authorList>
    </citation>
    <scope>NUCLEOTIDE SEQUENCE [LARGE SCALE GENOMIC DNA]</scope>
    <source>
        <tissue evidence="11">Mixed pool</tissue>
    </source>
</reference>
<evidence type="ECO:0000313" key="11">
    <source>
        <dbReference type="EMBL" id="ODN05544.1"/>
    </source>
</evidence>
<gene>
    <name evidence="11" type="ORF">Ocin01_01115</name>
</gene>
<sequence length="255" mass="30124">MRTFEMQNFTENSIGYSGWKFDDPPIFEPFSWEIIDKEAWINYALDTWKLPIYAGIVYIMSIFSIQTYMKDKPAFDLKAPLFYWNAALGVFSILGLIRFTPSFLNILFSPNGFYRSICVRDGANEPASFWYHHMITCCVAWILAPFVEPVARWYIVMNYAVHSVMYPYFALKVNKRCTYPQADFEYNHKFTIGTDDSRIDRQFIHNVLNTNGRFTMLETSSEHQSLHHRVRLLHYPVWEAVLRSVLPREEKDEES</sequence>
<dbReference type="EC" id="2.3.1.199" evidence="10"/>
<dbReference type="InterPro" id="IPR002076">
    <property type="entry name" value="ELO_fam"/>
</dbReference>
<keyword evidence="2 10" id="KW-0444">Lipid biosynthesis</keyword>
<feature type="transmembrane region" description="Helical" evidence="10">
    <location>
        <begin position="81"/>
        <end position="108"/>
    </location>
</feature>
<dbReference type="GO" id="GO:0009922">
    <property type="term" value="F:fatty acid elongase activity"/>
    <property type="evidence" value="ECO:0007669"/>
    <property type="project" value="UniProtKB-EC"/>
</dbReference>
<dbReference type="GO" id="GO:0042761">
    <property type="term" value="P:very long-chain fatty acid biosynthetic process"/>
    <property type="evidence" value="ECO:0007669"/>
    <property type="project" value="TreeGrafter"/>
</dbReference>
<dbReference type="GO" id="GO:0005789">
    <property type="term" value="C:endoplasmic reticulum membrane"/>
    <property type="evidence" value="ECO:0007669"/>
    <property type="project" value="TreeGrafter"/>
</dbReference>
<proteinExistence type="inferred from homology"/>
<keyword evidence="6 10" id="KW-1133">Transmembrane helix</keyword>
<accession>A0A1D2NJW8</accession>
<feature type="transmembrane region" description="Helical" evidence="10">
    <location>
        <begin position="50"/>
        <end position="69"/>
    </location>
</feature>
<evidence type="ECO:0000256" key="9">
    <source>
        <dbReference type="ARBA" id="ARBA00023160"/>
    </source>
</evidence>
<comment type="catalytic activity">
    <reaction evidence="10">
        <text>a very-long-chain acyl-CoA + malonyl-CoA + H(+) = a very-long-chain 3-oxoacyl-CoA + CO2 + CoA</text>
        <dbReference type="Rhea" id="RHEA:32727"/>
        <dbReference type="ChEBI" id="CHEBI:15378"/>
        <dbReference type="ChEBI" id="CHEBI:16526"/>
        <dbReference type="ChEBI" id="CHEBI:57287"/>
        <dbReference type="ChEBI" id="CHEBI:57384"/>
        <dbReference type="ChEBI" id="CHEBI:90725"/>
        <dbReference type="ChEBI" id="CHEBI:90736"/>
        <dbReference type="EC" id="2.3.1.199"/>
    </reaction>
</comment>
<evidence type="ECO:0000256" key="1">
    <source>
        <dbReference type="ARBA" id="ARBA00004141"/>
    </source>
</evidence>
<organism evidence="11 12">
    <name type="scientific">Orchesella cincta</name>
    <name type="common">Springtail</name>
    <name type="synonym">Podura cincta</name>
    <dbReference type="NCBI Taxonomy" id="48709"/>
    <lineage>
        <taxon>Eukaryota</taxon>
        <taxon>Metazoa</taxon>
        <taxon>Ecdysozoa</taxon>
        <taxon>Arthropoda</taxon>
        <taxon>Hexapoda</taxon>
        <taxon>Collembola</taxon>
        <taxon>Entomobryomorpha</taxon>
        <taxon>Entomobryoidea</taxon>
        <taxon>Orchesellidae</taxon>
        <taxon>Orchesellinae</taxon>
        <taxon>Orchesella</taxon>
    </lineage>
</organism>
<evidence type="ECO:0000256" key="7">
    <source>
        <dbReference type="ARBA" id="ARBA00023098"/>
    </source>
</evidence>
<evidence type="ECO:0000256" key="2">
    <source>
        <dbReference type="ARBA" id="ARBA00022516"/>
    </source>
</evidence>
<keyword evidence="9 10" id="KW-0275">Fatty acid biosynthesis</keyword>
<protein>
    <recommendedName>
        <fullName evidence="10">Elongation of very long chain fatty acids protein</fullName>
        <ecNumber evidence="10">2.3.1.199</ecNumber>
    </recommendedName>
    <alternativeName>
        <fullName evidence="10">Very-long-chain 3-oxoacyl-CoA synthase</fullName>
    </alternativeName>
</protein>
<evidence type="ECO:0000256" key="10">
    <source>
        <dbReference type="RuleBase" id="RU361115"/>
    </source>
</evidence>
<dbReference type="EMBL" id="LJIJ01000021">
    <property type="protein sequence ID" value="ODN05544.1"/>
    <property type="molecule type" value="Genomic_DNA"/>
</dbReference>
<evidence type="ECO:0000256" key="8">
    <source>
        <dbReference type="ARBA" id="ARBA00023136"/>
    </source>
</evidence>
<dbReference type="GO" id="GO:0034625">
    <property type="term" value="P:fatty acid elongation, monounsaturated fatty acid"/>
    <property type="evidence" value="ECO:0007669"/>
    <property type="project" value="TreeGrafter"/>
</dbReference>
<comment type="caution">
    <text evidence="11">The sequence shown here is derived from an EMBL/GenBank/DDBJ whole genome shotgun (WGS) entry which is preliminary data.</text>
</comment>
<evidence type="ECO:0000256" key="4">
    <source>
        <dbReference type="ARBA" id="ARBA00022692"/>
    </source>
</evidence>
<keyword evidence="3 10" id="KW-0808">Transferase</keyword>
<comment type="caution">
    <text evidence="10">Lacks conserved residue(s) required for the propagation of feature annotation.</text>
</comment>